<dbReference type="Proteomes" id="UP001196870">
    <property type="component" value="Unassembled WGS sequence"/>
</dbReference>
<protein>
    <recommendedName>
        <fullName evidence="3">DUF1127 domain-containing protein</fullName>
    </recommendedName>
</protein>
<comment type="caution">
    <text evidence="1">The sequence shown here is derived from an EMBL/GenBank/DDBJ whole genome shotgun (WGS) entry which is preliminary data.</text>
</comment>
<gene>
    <name evidence="1" type="ORF">GXW71_03010</name>
</gene>
<dbReference type="EMBL" id="JAAGBB010000003">
    <property type="protein sequence ID" value="MBR0663317.1"/>
    <property type="molecule type" value="Genomic_DNA"/>
</dbReference>
<name>A0ABS5ESP6_9PROT</name>
<sequence length="104" mass="11202">MTDPRGLAASIRVNTATWPDQPISAAAAPAPGVGTLLARCGAWLRRMNHAAALRGMEPRMARDIGVSLPADRGPEGFAIDPRPLWGIGLTPRPMDTLPPWSRRR</sequence>
<keyword evidence="2" id="KW-1185">Reference proteome</keyword>
<evidence type="ECO:0008006" key="3">
    <source>
        <dbReference type="Google" id="ProtNLM"/>
    </source>
</evidence>
<evidence type="ECO:0000313" key="2">
    <source>
        <dbReference type="Proteomes" id="UP001196870"/>
    </source>
</evidence>
<accession>A0ABS5ESP6</accession>
<dbReference type="RefSeq" id="WP_211850916.1">
    <property type="nucleotide sequence ID" value="NZ_JAAGBB010000003.1"/>
</dbReference>
<organism evidence="1 2">
    <name type="scientific">Plastoroseomonas hellenica</name>
    <dbReference type="NCBI Taxonomy" id="2687306"/>
    <lineage>
        <taxon>Bacteria</taxon>
        <taxon>Pseudomonadati</taxon>
        <taxon>Pseudomonadota</taxon>
        <taxon>Alphaproteobacteria</taxon>
        <taxon>Acetobacterales</taxon>
        <taxon>Acetobacteraceae</taxon>
        <taxon>Plastoroseomonas</taxon>
    </lineage>
</organism>
<proteinExistence type="predicted"/>
<evidence type="ECO:0000313" key="1">
    <source>
        <dbReference type="EMBL" id="MBR0663317.1"/>
    </source>
</evidence>
<reference evidence="2" key="1">
    <citation type="journal article" date="2021" name="Syst. Appl. Microbiol.">
        <title>Roseomonas hellenica sp. nov., isolated from roots of wild-growing Alkanna tinctoria.</title>
        <authorList>
            <person name="Rat A."/>
            <person name="Naranjo H.D."/>
            <person name="Lebbe L."/>
            <person name="Cnockaert M."/>
            <person name="Krigas N."/>
            <person name="Grigoriadou K."/>
            <person name="Maloupa E."/>
            <person name="Willems A."/>
        </authorList>
    </citation>
    <scope>NUCLEOTIDE SEQUENCE [LARGE SCALE GENOMIC DNA]</scope>
    <source>
        <strain evidence="2">LMG 31523</strain>
    </source>
</reference>